<dbReference type="Proteomes" id="UP000269689">
    <property type="component" value="Unassembled WGS sequence"/>
</dbReference>
<accession>A0A3N4UX50</accession>
<feature type="region of interest" description="Disordered" evidence="1">
    <location>
        <begin position="1"/>
        <end position="36"/>
    </location>
</feature>
<organism evidence="2 3">
    <name type="scientific">Pacificibacter maritimus</name>
    <dbReference type="NCBI Taxonomy" id="762213"/>
    <lineage>
        <taxon>Bacteria</taxon>
        <taxon>Pseudomonadati</taxon>
        <taxon>Pseudomonadota</taxon>
        <taxon>Alphaproteobacteria</taxon>
        <taxon>Rhodobacterales</taxon>
        <taxon>Roseobacteraceae</taxon>
        <taxon>Pacificibacter</taxon>
    </lineage>
</organism>
<feature type="compositionally biased region" description="Polar residues" evidence="1">
    <location>
        <begin position="1"/>
        <end position="23"/>
    </location>
</feature>
<sequence>MTQSPDQIGTTANSVSETTQAWDASSDPATWAPNAAPMDMPMQTLTAAPLGHHLATQIRHLLSGMRIGIRHEI</sequence>
<evidence type="ECO:0000313" key="3">
    <source>
        <dbReference type="Proteomes" id="UP000269689"/>
    </source>
</evidence>
<dbReference type="RefSeq" id="WP_123792265.1">
    <property type="nucleotide sequence ID" value="NZ_RKQK01000001.1"/>
</dbReference>
<gene>
    <name evidence="2" type="ORF">EDD53_1262</name>
</gene>
<proteinExistence type="predicted"/>
<dbReference type="EMBL" id="RKQK01000001">
    <property type="protein sequence ID" value="RPE72119.1"/>
    <property type="molecule type" value="Genomic_DNA"/>
</dbReference>
<protein>
    <submittedName>
        <fullName evidence="2">Uncharacterized protein</fullName>
    </submittedName>
</protein>
<dbReference type="AlphaFoldDB" id="A0A3N4UX50"/>
<keyword evidence="3" id="KW-1185">Reference proteome</keyword>
<reference evidence="2 3" key="1">
    <citation type="submission" date="2018-11" db="EMBL/GenBank/DDBJ databases">
        <title>Genomic Encyclopedia of Type Strains, Phase IV (KMG-IV): sequencing the most valuable type-strain genomes for metagenomic binning, comparative biology and taxonomic classification.</title>
        <authorList>
            <person name="Goeker M."/>
        </authorList>
    </citation>
    <scope>NUCLEOTIDE SEQUENCE [LARGE SCALE GENOMIC DNA]</scope>
    <source>
        <strain evidence="2 3">DSM 104731</strain>
    </source>
</reference>
<dbReference type="OrthoDB" id="7876194at2"/>
<evidence type="ECO:0000256" key="1">
    <source>
        <dbReference type="SAM" id="MobiDB-lite"/>
    </source>
</evidence>
<name>A0A3N4UX50_9RHOB</name>
<evidence type="ECO:0000313" key="2">
    <source>
        <dbReference type="EMBL" id="RPE72119.1"/>
    </source>
</evidence>
<comment type="caution">
    <text evidence="2">The sequence shown here is derived from an EMBL/GenBank/DDBJ whole genome shotgun (WGS) entry which is preliminary data.</text>
</comment>